<accession>A0A1Q8YBR1</accession>
<dbReference type="PANTHER" id="PTHR33446">
    <property type="entry name" value="PROTEIN TONB-RELATED"/>
    <property type="match status" value="1"/>
</dbReference>
<evidence type="ECO:0000256" key="7">
    <source>
        <dbReference type="ARBA" id="ARBA00022927"/>
    </source>
</evidence>
<dbReference type="GO" id="GO:0055085">
    <property type="term" value="P:transmembrane transport"/>
    <property type="evidence" value="ECO:0007669"/>
    <property type="project" value="InterPro"/>
</dbReference>
<evidence type="ECO:0000313" key="12">
    <source>
        <dbReference type="EMBL" id="OLP05484.1"/>
    </source>
</evidence>
<dbReference type="STRING" id="81479.RA876_09800"/>
<dbReference type="AlphaFoldDB" id="A0A1Q8YBR1"/>
<dbReference type="InterPro" id="IPR051045">
    <property type="entry name" value="TonB-dependent_transducer"/>
</dbReference>
<keyword evidence="5" id="KW-0997">Cell inner membrane</keyword>
<feature type="region of interest" description="Disordered" evidence="10">
    <location>
        <begin position="88"/>
        <end position="127"/>
    </location>
</feature>
<keyword evidence="3" id="KW-0813">Transport</keyword>
<keyword evidence="6" id="KW-0812">Transmembrane</keyword>
<dbReference type="Pfam" id="PF03544">
    <property type="entry name" value="TonB_C"/>
    <property type="match status" value="1"/>
</dbReference>
<dbReference type="PANTHER" id="PTHR33446:SF2">
    <property type="entry name" value="PROTEIN TONB"/>
    <property type="match status" value="1"/>
</dbReference>
<dbReference type="GO" id="GO:0015031">
    <property type="term" value="P:protein transport"/>
    <property type="evidence" value="ECO:0007669"/>
    <property type="project" value="UniProtKB-KW"/>
</dbReference>
<keyword evidence="4" id="KW-1003">Cell membrane</keyword>
<dbReference type="PROSITE" id="PS52015">
    <property type="entry name" value="TONB_CTD"/>
    <property type="match status" value="1"/>
</dbReference>
<keyword evidence="8" id="KW-1133">Transmembrane helix</keyword>
<keyword evidence="9" id="KW-0472">Membrane</keyword>
<dbReference type="SUPFAM" id="SSF74653">
    <property type="entry name" value="TolA/TonB C-terminal domain"/>
    <property type="match status" value="1"/>
</dbReference>
<dbReference type="InterPro" id="IPR037682">
    <property type="entry name" value="TonB_C"/>
</dbReference>
<evidence type="ECO:0000256" key="9">
    <source>
        <dbReference type="ARBA" id="ARBA00023136"/>
    </source>
</evidence>
<dbReference type="Gene3D" id="3.30.1150.10">
    <property type="match status" value="1"/>
</dbReference>
<dbReference type="EMBL" id="MSYM01000016">
    <property type="protein sequence ID" value="OLP05484.1"/>
    <property type="molecule type" value="Genomic_DNA"/>
</dbReference>
<evidence type="ECO:0000256" key="10">
    <source>
        <dbReference type="SAM" id="MobiDB-lite"/>
    </source>
</evidence>
<evidence type="ECO:0000256" key="6">
    <source>
        <dbReference type="ARBA" id="ARBA00022692"/>
    </source>
</evidence>
<evidence type="ECO:0000256" key="3">
    <source>
        <dbReference type="ARBA" id="ARBA00022448"/>
    </source>
</evidence>
<organism evidence="12 13">
    <name type="scientific">Rhodoferax antarcticus ANT.BR</name>
    <dbReference type="NCBI Taxonomy" id="1111071"/>
    <lineage>
        <taxon>Bacteria</taxon>
        <taxon>Pseudomonadati</taxon>
        <taxon>Pseudomonadota</taxon>
        <taxon>Betaproteobacteria</taxon>
        <taxon>Burkholderiales</taxon>
        <taxon>Comamonadaceae</taxon>
        <taxon>Rhodoferax</taxon>
    </lineage>
</organism>
<comment type="caution">
    <text evidence="12">The sequence shown here is derived from an EMBL/GenBank/DDBJ whole genome shotgun (WGS) entry which is preliminary data.</text>
</comment>
<protein>
    <submittedName>
        <fullName evidence="12">TonB family C-terminal domain protein</fullName>
    </submittedName>
</protein>
<evidence type="ECO:0000256" key="8">
    <source>
        <dbReference type="ARBA" id="ARBA00022989"/>
    </source>
</evidence>
<dbReference type="GO" id="GO:0005886">
    <property type="term" value="C:plasma membrane"/>
    <property type="evidence" value="ECO:0007669"/>
    <property type="project" value="UniProtKB-SubCell"/>
</dbReference>
<evidence type="ECO:0000313" key="13">
    <source>
        <dbReference type="Proteomes" id="UP000185911"/>
    </source>
</evidence>
<feature type="compositionally biased region" description="Low complexity" evidence="10">
    <location>
        <begin position="88"/>
        <end position="101"/>
    </location>
</feature>
<reference evidence="12 13" key="1">
    <citation type="submission" date="2017-01" db="EMBL/GenBank/DDBJ databases">
        <title>Genome sequence of Rhodoferax antarcticus ANT.BR, a psychrophilic purple nonsulfur bacterium from an Antarctic microbial mat.</title>
        <authorList>
            <person name="Baker J."/>
            <person name="Riester C."/>
            <person name="Skinner B."/>
            <person name="Newell A."/>
            <person name="Swingley W."/>
            <person name="Madigan M."/>
            <person name="Jung D."/>
            <person name="Asao M."/>
            <person name="Chen M."/>
            <person name="Loughlin P."/>
            <person name="Pan H."/>
            <person name="Lin S."/>
            <person name="Li N."/>
            <person name="Shaw J."/>
            <person name="Prado M."/>
            <person name="Sherman C."/>
            <person name="Li X."/>
            <person name="Tang J."/>
            <person name="Blankenship R."/>
            <person name="Zhao T."/>
            <person name="Touchman J."/>
            <person name="Sattley M."/>
        </authorList>
    </citation>
    <scope>NUCLEOTIDE SEQUENCE [LARGE SCALE GENOMIC DNA]</scope>
    <source>
        <strain evidence="12 13">ANT.BR</strain>
    </source>
</reference>
<dbReference type="Proteomes" id="UP000185911">
    <property type="component" value="Unassembled WGS sequence"/>
</dbReference>
<evidence type="ECO:0000256" key="2">
    <source>
        <dbReference type="ARBA" id="ARBA00006555"/>
    </source>
</evidence>
<evidence type="ECO:0000256" key="5">
    <source>
        <dbReference type="ARBA" id="ARBA00022519"/>
    </source>
</evidence>
<comment type="subcellular location">
    <subcellularLocation>
        <location evidence="1">Cell inner membrane</location>
        <topology evidence="1">Single-pass membrane protein</topology>
        <orientation evidence="1">Periplasmic side</orientation>
    </subcellularLocation>
</comment>
<comment type="similarity">
    <text evidence="2">Belongs to the TonB family.</text>
</comment>
<dbReference type="NCBIfam" id="TIGR01352">
    <property type="entry name" value="tonB_Cterm"/>
    <property type="match status" value="1"/>
</dbReference>
<evidence type="ECO:0000259" key="11">
    <source>
        <dbReference type="PROSITE" id="PS52015"/>
    </source>
</evidence>
<feature type="domain" description="TonB C-terminal" evidence="11">
    <location>
        <begin position="131"/>
        <end position="222"/>
    </location>
</feature>
<sequence>MGVLGVHLAVLAWLQVGQPEARHPVVLAAVQTRQILSQPTLAPQPKNAARDQPQQRSEPAQGEQIHLQTSRTVAAPSATVAFTLQDTQAPAAPPAQDDAPAVGSGKPQALPATPGEAPAMAQGTSRKGLTLPSSIADYLSNPPPTYPALSLRLGEHGKVTVRVLIGKNGRALDARIAQSSGFDRLDQAALRAVMNWRYAPGTVDGQAQDMWFDAPISFKQWR</sequence>
<proteinExistence type="inferred from homology"/>
<dbReference type="InterPro" id="IPR006260">
    <property type="entry name" value="TonB/TolA_C"/>
</dbReference>
<evidence type="ECO:0000256" key="1">
    <source>
        <dbReference type="ARBA" id="ARBA00004383"/>
    </source>
</evidence>
<keyword evidence="13" id="KW-1185">Reference proteome</keyword>
<feature type="region of interest" description="Disordered" evidence="10">
    <location>
        <begin position="38"/>
        <end position="72"/>
    </location>
</feature>
<evidence type="ECO:0000256" key="4">
    <source>
        <dbReference type="ARBA" id="ARBA00022475"/>
    </source>
</evidence>
<gene>
    <name evidence="12" type="ORF">BLL52_3151</name>
</gene>
<name>A0A1Q8YBR1_9BURK</name>
<keyword evidence="7" id="KW-0653">Protein transport</keyword>